<reference evidence="4" key="1">
    <citation type="submission" date="2021-01" db="EMBL/GenBank/DDBJ databases">
        <title>Modified the classification status of verrucomicrobia.</title>
        <authorList>
            <person name="Feng X."/>
        </authorList>
    </citation>
    <scope>NUCLEOTIDE SEQUENCE</scope>
    <source>
        <strain evidence="4">KCTC 22201</strain>
    </source>
</reference>
<proteinExistence type="inferred from homology"/>
<evidence type="ECO:0000313" key="4">
    <source>
        <dbReference type="EMBL" id="MBK1828024.1"/>
    </source>
</evidence>
<name>A0A934RF38_9BACT</name>
<dbReference type="RefSeq" id="WP_200280592.1">
    <property type="nucleotide sequence ID" value="NZ_JAENII010000010.1"/>
</dbReference>
<dbReference type="FunFam" id="3.90.550.10:FF:000003">
    <property type="entry name" value="2-C-methyl-D-erythritol 4-phosphate cytidylyltransferase"/>
    <property type="match status" value="1"/>
</dbReference>
<feature type="site" description="Transition state stabilizer" evidence="3">
    <location>
        <position position="20"/>
    </location>
</feature>
<evidence type="ECO:0000256" key="1">
    <source>
        <dbReference type="ARBA" id="ARBA00022679"/>
    </source>
</evidence>
<keyword evidence="1 3" id="KW-0808">Transferase</keyword>
<dbReference type="Gene3D" id="3.90.550.10">
    <property type="entry name" value="Spore Coat Polysaccharide Biosynthesis Protein SpsA, Chain A"/>
    <property type="match status" value="1"/>
</dbReference>
<dbReference type="EC" id="2.7.7.60" evidence="3"/>
<sequence length="218" mass="23193">MSCAAVIVASGSSRRMGFDKLAAELNGRPVLRTSIDRFMASPSITRVVVVCPQERFDALLDGEFPKPLERVDGGAERQDSVIAGLNALDTETLVAVHDGARPLITVEAIETCIAAATEFGAASLARPISETIKRADARGFSQEGVDRDGLWHTETPQIFKTKLLKEAYELVCANGLAVTDEVSAVEALGVETKLVTSATPNLKITHPADLALAEALVH</sequence>
<dbReference type="HAMAP" id="MF_00108">
    <property type="entry name" value="IspD"/>
    <property type="match status" value="1"/>
</dbReference>
<keyword evidence="2 3" id="KW-0548">Nucleotidyltransferase</keyword>
<evidence type="ECO:0000313" key="5">
    <source>
        <dbReference type="Proteomes" id="UP000658278"/>
    </source>
</evidence>
<comment type="catalytic activity">
    <reaction evidence="3">
        <text>2-C-methyl-D-erythritol 4-phosphate + CTP + H(+) = 4-CDP-2-C-methyl-D-erythritol + diphosphate</text>
        <dbReference type="Rhea" id="RHEA:13429"/>
        <dbReference type="ChEBI" id="CHEBI:15378"/>
        <dbReference type="ChEBI" id="CHEBI:33019"/>
        <dbReference type="ChEBI" id="CHEBI:37563"/>
        <dbReference type="ChEBI" id="CHEBI:57823"/>
        <dbReference type="ChEBI" id="CHEBI:58262"/>
        <dbReference type="EC" id="2.7.7.60"/>
    </reaction>
</comment>
<organism evidence="4 5">
    <name type="scientific">Haloferula rosea</name>
    <dbReference type="NCBI Taxonomy" id="490093"/>
    <lineage>
        <taxon>Bacteria</taxon>
        <taxon>Pseudomonadati</taxon>
        <taxon>Verrucomicrobiota</taxon>
        <taxon>Verrucomicrobiia</taxon>
        <taxon>Verrucomicrobiales</taxon>
        <taxon>Verrucomicrobiaceae</taxon>
        <taxon>Haloferula</taxon>
    </lineage>
</organism>
<comment type="similarity">
    <text evidence="3">Belongs to the IspD/TarI cytidylyltransferase family. IspD subfamily.</text>
</comment>
<dbReference type="Proteomes" id="UP000658278">
    <property type="component" value="Unassembled WGS sequence"/>
</dbReference>
<dbReference type="Pfam" id="PF01128">
    <property type="entry name" value="IspD"/>
    <property type="match status" value="1"/>
</dbReference>
<dbReference type="SUPFAM" id="SSF53448">
    <property type="entry name" value="Nucleotide-diphospho-sugar transferases"/>
    <property type="match status" value="1"/>
</dbReference>
<comment type="pathway">
    <text evidence="3">Isoprenoid biosynthesis; isopentenyl diphosphate biosynthesis via DXP pathway; isopentenyl diphosphate from 1-deoxy-D-xylulose 5-phosphate: step 2/6.</text>
</comment>
<dbReference type="CDD" id="cd02516">
    <property type="entry name" value="CDP-ME_synthetase"/>
    <property type="match status" value="1"/>
</dbReference>
<dbReference type="PANTHER" id="PTHR32125">
    <property type="entry name" value="2-C-METHYL-D-ERYTHRITOL 4-PHOSPHATE CYTIDYLYLTRANSFERASE, CHLOROPLASTIC"/>
    <property type="match status" value="1"/>
</dbReference>
<dbReference type="InterPro" id="IPR034683">
    <property type="entry name" value="IspD/TarI"/>
</dbReference>
<evidence type="ECO:0000256" key="3">
    <source>
        <dbReference type="HAMAP-Rule" id="MF_00108"/>
    </source>
</evidence>
<keyword evidence="3" id="KW-0414">Isoprene biosynthesis</keyword>
<keyword evidence="5" id="KW-1185">Reference proteome</keyword>
<dbReference type="PANTHER" id="PTHR32125:SF4">
    <property type="entry name" value="2-C-METHYL-D-ERYTHRITOL 4-PHOSPHATE CYTIDYLYLTRANSFERASE, CHLOROPLASTIC"/>
    <property type="match status" value="1"/>
</dbReference>
<dbReference type="InterPro" id="IPR050088">
    <property type="entry name" value="IspD/TarI_cytidylyltransf_bact"/>
</dbReference>
<comment type="function">
    <text evidence="3">Catalyzes the formation of 4-diphosphocytidyl-2-C-methyl-D-erythritol from CTP and 2-C-methyl-D-erythritol 4-phosphate (MEP).</text>
</comment>
<comment type="caution">
    <text evidence="4">The sequence shown here is derived from an EMBL/GenBank/DDBJ whole genome shotgun (WGS) entry which is preliminary data.</text>
</comment>
<feature type="site" description="Positions MEP for the nucleophilic attack" evidence="3">
    <location>
        <position position="203"/>
    </location>
</feature>
<dbReference type="GO" id="GO:0050518">
    <property type="term" value="F:2-C-methyl-D-erythritol 4-phosphate cytidylyltransferase activity"/>
    <property type="evidence" value="ECO:0007669"/>
    <property type="project" value="UniProtKB-UniRule"/>
</dbReference>
<protein>
    <recommendedName>
        <fullName evidence="3">2-C-methyl-D-erythritol 4-phosphate cytidylyltransferase</fullName>
        <ecNumber evidence="3">2.7.7.60</ecNumber>
    </recommendedName>
    <alternativeName>
        <fullName evidence="3">4-diphosphocytidyl-2C-methyl-D-erythritol synthase</fullName>
    </alternativeName>
    <alternativeName>
        <fullName evidence="3">MEP cytidylyltransferase</fullName>
        <shortName evidence="3">MCT</shortName>
    </alternativeName>
</protein>
<dbReference type="InterPro" id="IPR001228">
    <property type="entry name" value="IspD"/>
</dbReference>
<dbReference type="EMBL" id="JAENII010000010">
    <property type="protein sequence ID" value="MBK1828024.1"/>
    <property type="molecule type" value="Genomic_DNA"/>
</dbReference>
<dbReference type="InterPro" id="IPR029044">
    <property type="entry name" value="Nucleotide-diphossugar_trans"/>
</dbReference>
<dbReference type="NCBIfam" id="TIGR00453">
    <property type="entry name" value="ispD"/>
    <property type="match status" value="1"/>
</dbReference>
<dbReference type="GO" id="GO:0019288">
    <property type="term" value="P:isopentenyl diphosphate biosynthetic process, methylerythritol 4-phosphate pathway"/>
    <property type="evidence" value="ECO:0007669"/>
    <property type="project" value="UniProtKB-UniRule"/>
</dbReference>
<feature type="site" description="Transition state stabilizer" evidence="3">
    <location>
        <position position="15"/>
    </location>
</feature>
<accession>A0A934RF38</accession>
<dbReference type="AlphaFoldDB" id="A0A934RF38"/>
<feature type="site" description="Positions MEP for the nucleophilic attack" evidence="3">
    <location>
        <position position="147"/>
    </location>
</feature>
<gene>
    <name evidence="3 4" type="primary">ispD</name>
    <name evidence="4" type="ORF">JIN81_13415</name>
</gene>
<evidence type="ECO:0000256" key="2">
    <source>
        <dbReference type="ARBA" id="ARBA00022695"/>
    </source>
</evidence>